<keyword evidence="2" id="KW-0143">Chaperone</keyword>
<dbReference type="InterPro" id="IPR004640">
    <property type="entry name" value="HscB"/>
</dbReference>
<feature type="coiled-coil region" evidence="3">
    <location>
        <begin position="219"/>
        <end position="250"/>
    </location>
</feature>
<dbReference type="GO" id="GO:0051259">
    <property type="term" value="P:protein complex oligomerization"/>
    <property type="evidence" value="ECO:0007669"/>
    <property type="project" value="InterPro"/>
</dbReference>
<name>A0A9Q0LTL3_ANAIG</name>
<dbReference type="EMBL" id="JAPDFW010000045">
    <property type="protein sequence ID" value="KAJ5078768.1"/>
    <property type="molecule type" value="Genomic_DNA"/>
</dbReference>
<keyword evidence="3" id="KW-0175">Coiled coil</keyword>
<dbReference type="InterPro" id="IPR001623">
    <property type="entry name" value="DnaJ_domain"/>
</dbReference>
<dbReference type="SMART" id="SM00271">
    <property type="entry name" value="DnaJ"/>
    <property type="match status" value="1"/>
</dbReference>
<evidence type="ECO:0000256" key="1">
    <source>
        <dbReference type="ARBA" id="ARBA00010476"/>
    </source>
</evidence>
<dbReference type="InterPro" id="IPR036869">
    <property type="entry name" value="J_dom_sf"/>
</dbReference>
<evidence type="ECO:0000256" key="3">
    <source>
        <dbReference type="SAM" id="Coils"/>
    </source>
</evidence>
<dbReference type="GO" id="GO:0001671">
    <property type="term" value="F:ATPase activator activity"/>
    <property type="evidence" value="ECO:0007669"/>
    <property type="project" value="InterPro"/>
</dbReference>
<gene>
    <name evidence="5" type="ORF">M0811_14721</name>
</gene>
<dbReference type="HAMAP" id="MF_00682">
    <property type="entry name" value="HscB"/>
    <property type="match status" value="1"/>
</dbReference>
<accession>A0A9Q0LTL3</accession>
<dbReference type="Proteomes" id="UP001149090">
    <property type="component" value="Unassembled WGS sequence"/>
</dbReference>
<dbReference type="CDD" id="cd06257">
    <property type="entry name" value="DnaJ"/>
    <property type="match status" value="1"/>
</dbReference>
<dbReference type="GO" id="GO:0044571">
    <property type="term" value="P:[2Fe-2S] cluster assembly"/>
    <property type="evidence" value="ECO:0007669"/>
    <property type="project" value="InterPro"/>
</dbReference>
<dbReference type="Gene3D" id="1.10.287.110">
    <property type="entry name" value="DnaJ domain"/>
    <property type="match status" value="1"/>
</dbReference>
<dbReference type="GO" id="GO:0051087">
    <property type="term" value="F:protein-folding chaperone binding"/>
    <property type="evidence" value="ECO:0007669"/>
    <property type="project" value="InterPro"/>
</dbReference>
<dbReference type="PANTHER" id="PTHR14021">
    <property type="entry name" value="IRON-SULFUR CLUSTER CO-CHAPERONE PROTEIN HSCB"/>
    <property type="match status" value="1"/>
</dbReference>
<keyword evidence="6" id="KW-1185">Reference proteome</keyword>
<evidence type="ECO:0000259" key="4">
    <source>
        <dbReference type="PROSITE" id="PS50076"/>
    </source>
</evidence>
<dbReference type="AlphaFoldDB" id="A0A9Q0LTL3"/>
<proteinExistence type="inferred from homology"/>
<feature type="domain" description="J" evidence="4">
    <location>
        <begin position="126"/>
        <end position="198"/>
    </location>
</feature>
<dbReference type="OMA" id="LMFIERF"/>
<evidence type="ECO:0000313" key="5">
    <source>
        <dbReference type="EMBL" id="KAJ5078768.1"/>
    </source>
</evidence>
<dbReference type="InterPro" id="IPR036386">
    <property type="entry name" value="HscB_C_sf"/>
</dbReference>
<organism evidence="5 6">
    <name type="scientific">Anaeramoeba ignava</name>
    <name type="common">Anaerobic marine amoeba</name>
    <dbReference type="NCBI Taxonomy" id="1746090"/>
    <lineage>
        <taxon>Eukaryota</taxon>
        <taxon>Metamonada</taxon>
        <taxon>Anaeramoebidae</taxon>
        <taxon>Anaeramoeba</taxon>
    </lineage>
</organism>
<evidence type="ECO:0000256" key="2">
    <source>
        <dbReference type="ARBA" id="ARBA00023186"/>
    </source>
</evidence>
<dbReference type="OrthoDB" id="448954at2759"/>
<dbReference type="SUPFAM" id="SSF47144">
    <property type="entry name" value="HSC20 (HSCB), C-terminal oligomerisation domain"/>
    <property type="match status" value="1"/>
</dbReference>
<comment type="caution">
    <text evidence="5">The sequence shown here is derived from an EMBL/GenBank/DDBJ whole genome shotgun (WGS) entry which is preliminary data.</text>
</comment>
<protein>
    <submittedName>
        <fullName evidence="5">Iron-sulfur cluster co-chaperone protein hscb</fullName>
    </submittedName>
</protein>
<dbReference type="SUPFAM" id="SSF46565">
    <property type="entry name" value="Chaperone J-domain"/>
    <property type="match status" value="1"/>
</dbReference>
<dbReference type="InterPro" id="IPR009073">
    <property type="entry name" value="HscB_oligo_C"/>
</dbReference>
<dbReference type="Gene3D" id="1.20.1280.20">
    <property type="entry name" value="HscB, C-terminal domain"/>
    <property type="match status" value="1"/>
</dbReference>
<dbReference type="GO" id="GO:0005739">
    <property type="term" value="C:mitochondrion"/>
    <property type="evidence" value="ECO:0007669"/>
    <property type="project" value="TreeGrafter"/>
</dbReference>
<dbReference type="PANTHER" id="PTHR14021:SF15">
    <property type="entry name" value="IRON-SULFUR CLUSTER CO-CHAPERONE PROTEIN HSCB"/>
    <property type="match status" value="1"/>
</dbReference>
<evidence type="ECO:0000313" key="6">
    <source>
        <dbReference type="Proteomes" id="UP001149090"/>
    </source>
</evidence>
<dbReference type="Pfam" id="PF07743">
    <property type="entry name" value="HSCB_C"/>
    <property type="match status" value="1"/>
</dbReference>
<dbReference type="NCBIfam" id="TIGR00714">
    <property type="entry name" value="hscB"/>
    <property type="match status" value="1"/>
</dbReference>
<sequence length="287" mass="34453">MMMIPFNSLNKFSNIQNSTFKHLQNHLSKTTIKTITFTIQNNTNKKINKKIEINEENSIIKKQVKILKRTFKISKKKFLDPNKCKDCPTKPCCESDNCCWNCKYRKDHNTLFCQKCYKLQEPFKQDHFEIFGLEKKIDIDLKQLEDKYEELQKMLHPDKFFSKSSQEQEYSAEHSSRINQAYYILKNFNLRARYLLHLNGFNFDEYTEKDPALLMEIMEKREEIENMTSQEELKKIKDENSLEIKKVEQNLIQNFNQKNFNQAKKNIIRLQYLTKLDKDISTKITLK</sequence>
<reference evidence="5" key="1">
    <citation type="submission" date="2022-10" db="EMBL/GenBank/DDBJ databases">
        <title>Novel sulphate-reducing endosymbionts in the free-living metamonad Anaeramoeba.</title>
        <authorList>
            <person name="Jerlstrom-Hultqvist J."/>
            <person name="Cepicka I."/>
            <person name="Gallot-Lavallee L."/>
            <person name="Salas-Leiva D."/>
            <person name="Curtis B.A."/>
            <person name="Zahonova K."/>
            <person name="Pipaliya S."/>
            <person name="Dacks J."/>
            <person name="Roger A.J."/>
        </authorList>
    </citation>
    <scope>NUCLEOTIDE SEQUENCE</scope>
    <source>
        <strain evidence="5">BMAN</strain>
    </source>
</reference>
<dbReference type="PROSITE" id="PS50076">
    <property type="entry name" value="DNAJ_2"/>
    <property type="match status" value="1"/>
</dbReference>
<comment type="similarity">
    <text evidence="1">Belongs to the HscB family.</text>
</comment>